<evidence type="ECO:0000256" key="8">
    <source>
        <dbReference type="SAM" id="Coils"/>
    </source>
</evidence>
<feature type="domain" description="UDP-3-O-[3-hydroxymyristoyl] glucosamine N-acyltransferase non-repeat region" evidence="9">
    <location>
        <begin position="47"/>
        <end position="112"/>
    </location>
</feature>
<dbReference type="AlphaFoldDB" id="A0A081C059"/>
<keyword evidence="3 7" id="KW-0808">Transferase</keyword>
<dbReference type="GO" id="GO:0009245">
    <property type="term" value="P:lipid A biosynthetic process"/>
    <property type="evidence" value="ECO:0007669"/>
    <property type="project" value="UniProtKB-UniRule"/>
</dbReference>
<dbReference type="Proteomes" id="UP000030661">
    <property type="component" value="Unassembled WGS sequence"/>
</dbReference>
<comment type="function">
    <text evidence="7">Catalyzes the N-acylation of UDP-3-O-acylglucosamine using 3-hydroxyacyl-ACP as the acyl donor. Is involved in the biosynthesis of lipid A, a phosphorylated glycolipid that anchors the lipopolysaccharide to the outer membrane of the cell.</text>
</comment>
<comment type="catalytic activity">
    <reaction evidence="7">
        <text>a UDP-3-O-[(3R)-3-hydroxyacyl]-alpha-D-glucosamine + a (3R)-hydroxyacyl-[ACP] = a UDP-2-N,3-O-bis[(3R)-3-hydroxyacyl]-alpha-D-glucosamine + holo-[ACP] + H(+)</text>
        <dbReference type="Rhea" id="RHEA:53836"/>
        <dbReference type="Rhea" id="RHEA-COMP:9685"/>
        <dbReference type="Rhea" id="RHEA-COMP:9945"/>
        <dbReference type="ChEBI" id="CHEBI:15378"/>
        <dbReference type="ChEBI" id="CHEBI:64479"/>
        <dbReference type="ChEBI" id="CHEBI:78827"/>
        <dbReference type="ChEBI" id="CHEBI:137740"/>
        <dbReference type="ChEBI" id="CHEBI:137748"/>
        <dbReference type="EC" id="2.3.1.191"/>
    </reaction>
</comment>
<dbReference type="SUPFAM" id="SSF51161">
    <property type="entry name" value="Trimeric LpxA-like enzymes"/>
    <property type="match status" value="1"/>
</dbReference>
<dbReference type="NCBIfam" id="NF002060">
    <property type="entry name" value="PRK00892.1"/>
    <property type="match status" value="1"/>
</dbReference>
<keyword evidence="4 7" id="KW-0677">Repeat</keyword>
<dbReference type="GO" id="GO:0103118">
    <property type="term" value="F:UDP-3-O-[(3R)-3-hydroxyacyl]-glucosamine N-acyltransferase activity"/>
    <property type="evidence" value="ECO:0007669"/>
    <property type="project" value="UniProtKB-EC"/>
</dbReference>
<dbReference type="HOGENOM" id="CLU_049865_0_0_0"/>
<feature type="coiled-coil region" evidence="8">
    <location>
        <begin position="346"/>
        <end position="373"/>
    </location>
</feature>
<keyword evidence="5 7" id="KW-0443">Lipid metabolism</keyword>
<dbReference type="PANTHER" id="PTHR43378">
    <property type="entry name" value="UDP-3-O-ACYLGLUCOSAMINE N-ACYLTRANSFERASE"/>
    <property type="match status" value="1"/>
</dbReference>
<dbReference type="Gene3D" id="2.160.10.10">
    <property type="entry name" value="Hexapeptide repeat proteins"/>
    <property type="match status" value="1"/>
</dbReference>
<evidence type="ECO:0000256" key="2">
    <source>
        <dbReference type="ARBA" id="ARBA00022556"/>
    </source>
</evidence>
<dbReference type="Pfam" id="PF14602">
    <property type="entry name" value="Hexapep_2"/>
    <property type="match status" value="1"/>
</dbReference>
<dbReference type="Pfam" id="PF00132">
    <property type="entry name" value="Hexapep"/>
    <property type="match status" value="3"/>
</dbReference>
<sequence>MIPELGTRQPGTHQFATHHLATRYILKKTLRELAEFVQGTVVGDDQIEITAVAGIEDAQHGELTFLANPKYRAKLQHTNASAVIVAPDIDIPELTTLKVPNPYLAFAQILTLFAVKYHPPVGIHESVILGEDVLIGKDSALGPHVTLGNHVRIGERTIIHAGVVIGDHVTIGSDVLIYPNVSILQEVSIGNRVILHSGTVIGSDGFGFAPTATGEYYKIPQIGTVVIDDDVEIGANVTIDRAALGETHIHKGVKIDNLVQIAHNVVVGEHSVIVAQVGISGSTHVGSHVTLAGQVGLVGHIQIGDHVMIGAQSGVTKSVPEKSMVSGSPAVDLQLWKKSQVALLKLPEALKTIRTLEKRIEDLETRLKAATEHEK</sequence>
<dbReference type="InterPro" id="IPR018357">
    <property type="entry name" value="Hexapep_transf_CS"/>
</dbReference>
<dbReference type="CDD" id="cd03352">
    <property type="entry name" value="LbH_LpxD"/>
    <property type="match status" value="1"/>
</dbReference>
<reference evidence="10" key="1">
    <citation type="journal article" date="2015" name="PeerJ">
        <title>First genomic representation of candidate bacterial phylum KSB3 points to enhanced environmental sensing as a trigger of wastewater bulking.</title>
        <authorList>
            <person name="Sekiguchi Y."/>
            <person name="Ohashi A."/>
            <person name="Parks D.H."/>
            <person name="Yamauchi T."/>
            <person name="Tyson G.W."/>
            <person name="Hugenholtz P."/>
        </authorList>
    </citation>
    <scope>NUCLEOTIDE SEQUENCE [LARGE SCALE GENOMIC DNA]</scope>
</reference>
<dbReference type="Pfam" id="PF04613">
    <property type="entry name" value="LpxD"/>
    <property type="match status" value="1"/>
</dbReference>
<dbReference type="STRING" id="1499967.U27_04936"/>
<evidence type="ECO:0000259" key="9">
    <source>
        <dbReference type="Pfam" id="PF04613"/>
    </source>
</evidence>
<dbReference type="EC" id="2.3.1.191" evidence="7"/>
<dbReference type="HAMAP" id="MF_00523">
    <property type="entry name" value="LpxD"/>
    <property type="match status" value="1"/>
</dbReference>
<evidence type="ECO:0000256" key="7">
    <source>
        <dbReference type="HAMAP-Rule" id="MF_00523"/>
    </source>
</evidence>
<dbReference type="UniPathway" id="UPA00973"/>
<dbReference type="InterPro" id="IPR011004">
    <property type="entry name" value="Trimer_LpxA-like_sf"/>
</dbReference>
<organism evidence="10">
    <name type="scientific">Vecturithrix granuli</name>
    <dbReference type="NCBI Taxonomy" id="1499967"/>
    <lineage>
        <taxon>Bacteria</taxon>
        <taxon>Candidatus Moduliflexota</taxon>
        <taxon>Candidatus Vecturitrichia</taxon>
        <taxon>Candidatus Vecturitrichales</taxon>
        <taxon>Candidatus Vecturitrichaceae</taxon>
        <taxon>Candidatus Vecturithrix</taxon>
    </lineage>
</organism>
<comment type="subunit">
    <text evidence="7">Homotrimer.</text>
</comment>
<gene>
    <name evidence="7" type="primary">lpxD</name>
    <name evidence="10" type="ORF">U27_04936</name>
</gene>
<dbReference type="EMBL" id="DF820466">
    <property type="protein sequence ID" value="GAK57964.1"/>
    <property type="molecule type" value="Genomic_DNA"/>
</dbReference>
<evidence type="ECO:0000313" key="11">
    <source>
        <dbReference type="Proteomes" id="UP000030661"/>
    </source>
</evidence>
<evidence type="ECO:0000256" key="5">
    <source>
        <dbReference type="ARBA" id="ARBA00023098"/>
    </source>
</evidence>
<dbReference type="InterPro" id="IPR001451">
    <property type="entry name" value="Hexapep"/>
</dbReference>
<accession>A0A081C059</accession>
<evidence type="ECO:0000256" key="6">
    <source>
        <dbReference type="ARBA" id="ARBA00023315"/>
    </source>
</evidence>
<dbReference type="InterPro" id="IPR020573">
    <property type="entry name" value="UDP_GlcNAc_AcTrfase_non-rep"/>
</dbReference>
<dbReference type="PROSITE" id="PS00101">
    <property type="entry name" value="HEXAPEP_TRANSFERASES"/>
    <property type="match status" value="2"/>
</dbReference>
<evidence type="ECO:0000256" key="4">
    <source>
        <dbReference type="ARBA" id="ARBA00022737"/>
    </source>
</evidence>
<keyword evidence="8" id="KW-0175">Coiled coil</keyword>
<evidence type="ECO:0000256" key="3">
    <source>
        <dbReference type="ARBA" id="ARBA00022679"/>
    </source>
</evidence>
<proteinExistence type="inferred from homology"/>
<keyword evidence="1 7" id="KW-0444">Lipid biosynthesis</keyword>
<dbReference type="Gene3D" id="3.40.1390.10">
    <property type="entry name" value="MurE/MurF, N-terminal domain"/>
    <property type="match status" value="1"/>
</dbReference>
<dbReference type="GO" id="GO:0016020">
    <property type="term" value="C:membrane"/>
    <property type="evidence" value="ECO:0007669"/>
    <property type="project" value="GOC"/>
</dbReference>
<comment type="similarity">
    <text evidence="7">Belongs to the transferase hexapeptide repeat family. LpxD subfamily.</text>
</comment>
<keyword evidence="6 7" id="KW-0012">Acyltransferase</keyword>
<dbReference type="GO" id="GO:0016410">
    <property type="term" value="F:N-acyltransferase activity"/>
    <property type="evidence" value="ECO:0007669"/>
    <property type="project" value="InterPro"/>
</dbReference>
<dbReference type="NCBIfam" id="TIGR01853">
    <property type="entry name" value="lipid_A_lpxD"/>
    <property type="match status" value="1"/>
</dbReference>
<dbReference type="PANTHER" id="PTHR43378:SF2">
    <property type="entry name" value="UDP-3-O-ACYLGLUCOSAMINE N-ACYLTRANSFERASE 1, MITOCHONDRIAL-RELATED"/>
    <property type="match status" value="1"/>
</dbReference>
<comment type="pathway">
    <text evidence="7">Bacterial outer membrane biogenesis; LPS lipid A biosynthesis.</text>
</comment>
<dbReference type="eggNOG" id="COG1044">
    <property type="taxonomic scope" value="Bacteria"/>
</dbReference>
<keyword evidence="11" id="KW-1185">Reference proteome</keyword>
<feature type="active site" description="Proton acceptor" evidence="7">
    <location>
        <position position="263"/>
    </location>
</feature>
<protein>
    <recommendedName>
        <fullName evidence="7">UDP-3-O-acylglucosamine N-acyltransferase</fullName>
        <ecNumber evidence="7">2.3.1.191</ecNumber>
    </recommendedName>
</protein>
<evidence type="ECO:0000313" key="10">
    <source>
        <dbReference type="EMBL" id="GAK57964.1"/>
    </source>
</evidence>
<evidence type="ECO:0000256" key="1">
    <source>
        <dbReference type="ARBA" id="ARBA00022516"/>
    </source>
</evidence>
<keyword evidence="2 7" id="KW-0441">Lipid A biosynthesis</keyword>
<name>A0A081C059_VECG1</name>
<dbReference type="InterPro" id="IPR007691">
    <property type="entry name" value="LpxD"/>
</dbReference>